<dbReference type="Gene3D" id="3.30.420.10">
    <property type="entry name" value="Ribonuclease H-like superfamily/Ribonuclease H"/>
    <property type="match status" value="1"/>
</dbReference>
<keyword evidence="4" id="KW-1185">Reference proteome</keyword>
<dbReference type="Gene3D" id="3.60.10.10">
    <property type="entry name" value="Endonuclease/exonuclease/phosphatase"/>
    <property type="match status" value="1"/>
</dbReference>
<feature type="region of interest" description="Disordered" evidence="1">
    <location>
        <begin position="50"/>
        <end position="70"/>
    </location>
</feature>
<dbReference type="Proteomes" id="UP000299102">
    <property type="component" value="Unassembled WGS sequence"/>
</dbReference>
<accession>A0A4C1UF82</accession>
<evidence type="ECO:0000313" key="3">
    <source>
        <dbReference type="EMBL" id="GBP25153.1"/>
    </source>
</evidence>
<dbReference type="OrthoDB" id="421040at2759"/>
<dbReference type="SUPFAM" id="SSF53098">
    <property type="entry name" value="Ribonuclease H-like"/>
    <property type="match status" value="1"/>
</dbReference>
<gene>
    <name evidence="3" type="ORF">EVAR_19635_1</name>
</gene>
<dbReference type="EMBL" id="BGZK01000169">
    <property type="protein sequence ID" value="GBP25153.1"/>
    <property type="molecule type" value="Genomic_DNA"/>
</dbReference>
<feature type="domain" description="RNase H type-1" evidence="2">
    <location>
        <begin position="320"/>
        <end position="452"/>
    </location>
</feature>
<protein>
    <recommendedName>
        <fullName evidence="2">RNase H type-1 domain-containing protein</fullName>
    </recommendedName>
</protein>
<evidence type="ECO:0000259" key="2">
    <source>
        <dbReference type="PROSITE" id="PS50879"/>
    </source>
</evidence>
<evidence type="ECO:0000313" key="4">
    <source>
        <dbReference type="Proteomes" id="UP000299102"/>
    </source>
</evidence>
<dbReference type="InterPro" id="IPR036691">
    <property type="entry name" value="Endo/exonu/phosph_ase_sf"/>
</dbReference>
<dbReference type="InterPro" id="IPR012337">
    <property type="entry name" value="RNaseH-like_sf"/>
</dbReference>
<comment type="caution">
    <text evidence="3">The sequence shown here is derived from an EMBL/GenBank/DDBJ whole genome shotgun (WGS) entry which is preliminary data.</text>
</comment>
<name>A0A4C1UF82_EUMVA</name>
<dbReference type="GO" id="GO:0004523">
    <property type="term" value="F:RNA-DNA hybrid ribonuclease activity"/>
    <property type="evidence" value="ECO:0007669"/>
    <property type="project" value="InterPro"/>
</dbReference>
<dbReference type="CDD" id="cd09276">
    <property type="entry name" value="Rnase_HI_RT_non_LTR"/>
    <property type="match status" value="1"/>
</dbReference>
<sequence length="499" mass="56836">MDDNNSADGNDKSDTELVKECELKLNQILETRVNQFLELEKDCMALTSQNSDIRSEKRKEREEDTNSEESFIEVRRNRKRYLRSESSNQYQVEQSLIRSDSRGEQLSDSSLENGYILLNDGSDTRVKLVNGVLQKTSPDISFVSTDIAVRFEWQVMNENLGSDHLMIKLNTNIPKIDKNFRKRNFKKIDWTAFNGSLIASFDVNRIGDLNLLDASHVQEMYDYLLAQFKTAAEVSIPLIRICKDPESKFKPQSYWNQSMSKAVAQRRLALSTFRRNPTPDNLTVLESKTREAYKLIRKAKSSHWHNFCSSIDESTTASEMWRRMRWMKDGSKSREHQGAAFFDPSLKKTGSFIVKNKVCIMTLELIAISKALAYAETDNWDKIVICSDSKSAIQHLARCASGYRGVPTAFCVLAQLLQLKIRNVEVKLQWVPAHIGVYGNEEADKLANSAHLNGIEYPHSTCGCQGKNTLYTGYLSKTAIVTISDNGLKFCAAIIQRRD</sequence>
<reference evidence="3 4" key="1">
    <citation type="journal article" date="2019" name="Commun. Biol.">
        <title>The bagworm genome reveals a unique fibroin gene that provides high tensile strength.</title>
        <authorList>
            <person name="Kono N."/>
            <person name="Nakamura H."/>
            <person name="Ohtoshi R."/>
            <person name="Tomita M."/>
            <person name="Numata K."/>
            <person name="Arakawa K."/>
        </authorList>
    </citation>
    <scope>NUCLEOTIDE SEQUENCE [LARGE SCALE GENOMIC DNA]</scope>
</reference>
<dbReference type="GO" id="GO:0003676">
    <property type="term" value="F:nucleic acid binding"/>
    <property type="evidence" value="ECO:0007669"/>
    <property type="project" value="InterPro"/>
</dbReference>
<evidence type="ECO:0000256" key="1">
    <source>
        <dbReference type="SAM" id="MobiDB-lite"/>
    </source>
</evidence>
<feature type="compositionally biased region" description="Basic and acidic residues" evidence="1">
    <location>
        <begin position="53"/>
        <end position="64"/>
    </location>
</feature>
<organism evidence="3 4">
    <name type="scientific">Eumeta variegata</name>
    <name type="common">Bagworm moth</name>
    <name type="synonym">Eumeta japonica</name>
    <dbReference type="NCBI Taxonomy" id="151549"/>
    <lineage>
        <taxon>Eukaryota</taxon>
        <taxon>Metazoa</taxon>
        <taxon>Ecdysozoa</taxon>
        <taxon>Arthropoda</taxon>
        <taxon>Hexapoda</taxon>
        <taxon>Insecta</taxon>
        <taxon>Pterygota</taxon>
        <taxon>Neoptera</taxon>
        <taxon>Endopterygota</taxon>
        <taxon>Lepidoptera</taxon>
        <taxon>Glossata</taxon>
        <taxon>Ditrysia</taxon>
        <taxon>Tineoidea</taxon>
        <taxon>Psychidae</taxon>
        <taxon>Oiketicinae</taxon>
        <taxon>Eumeta</taxon>
    </lineage>
</organism>
<dbReference type="InterPro" id="IPR036397">
    <property type="entry name" value="RNaseH_sf"/>
</dbReference>
<dbReference type="SUPFAM" id="SSF56219">
    <property type="entry name" value="DNase I-like"/>
    <property type="match status" value="1"/>
</dbReference>
<dbReference type="InterPro" id="IPR002156">
    <property type="entry name" value="RNaseH_domain"/>
</dbReference>
<dbReference type="Pfam" id="PF00075">
    <property type="entry name" value="RNase_H"/>
    <property type="match status" value="1"/>
</dbReference>
<dbReference type="AlphaFoldDB" id="A0A4C1UF82"/>
<proteinExistence type="predicted"/>
<dbReference type="PROSITE" id="PS50879">
    <property type="entry name" value="RNASE_H_1"/>
    <property type="match status" value="1"/>
</dbReference>